<organism evidence="2 3">
    <name type="scientific">Plasmopara halstedii</name>
    <name type="common">Downy mildew of sunflower</name>
    <dbReference type="NCBI Taxonomy" id="4781"/>
    <lineage>
        <taxon>Eukaryota</taxon>
        <taxon>Sar</taxon>
        <taxon>Stramenopiles</taxon>
        <taxon>Oomycota</taxon>
        <taxon>Peronosporomycetes</taxon>
        <taxon>Peronosporales</taxon>
        <taxon>Peronosporaceae</taxon>
        <taxon>Plasmopara</taxon>
    </lineage>
</organism>
<evidence type="ECO:0000313" key="2">
    <source>
        <dbReference type="EMBL" id="CEG44823.1"/>
    </source>
</evidence>
<dbReference type="AlphaFoldDB" id="A0A0P1ATY3"/>
<evidence type="ECO:0000313" key="3">
    <source>
        <dbReference type="Proteomes" id="UP000054928"/>
    </source>
</evidence>
<reference evidence="3" key="1">
    <citation type="submission" date="2014-09" db="EMBL/GenBank/DDBJ databases">
        <authorList>
            <person name="Sharma Rahul"/>
            <person name="Thines Marco"/>
        </authorList>
    </citation>
    <scope>NUCLEOTIDE SEQUENCE [LARGE SCALE GENOMIC DNA]</scope>
</reference>
<accession>A0A0P1ATY3</accession>
<sequence length="163" mass="18522">MPLNPALVEVTAIHPVTYRLTSACKFNSKVHRNLSVNCSREDLQHRRMSWNGIAGTKDRDDVNEYPQRPHTNRSALPITSPTRVRLIYEDEDAKARVCGNVYRLLNVVQKDPEAKSANARLARKVLKYRRVMGRLGDVNIEDPNFDASAFFGIEWCRVGPSSN</sequence>
<feature type="region of interest" description="Disordered" evidence="1">
    <location>
        <begin position="54"/>
        <end position="75"/>
    </location>
</feature>
<dbReference type="OrthoDB" id="152679at2759"/>
<dbReference type="OMA" id="GIEWCRV"/>
<protein>
    <submittedName>
        <fullName evidence="2">Uncharacterized protein</fullName>
    </submittedName>
</protein>
<dbReference type="GeneID" id="36396212"/>
<evidence type="ECO:0000256" key="1">
    <source>
        <dbReference type="SAM" id="MobiDB-lite"/>
    </source>
</evidence>
<name>A0A0P1ATY3_PLAHL</name>
<dbReference type="Proteomes" id="UP000054928">
    <property type="component" value="Unassembled WGS sequence"/>
</dbReference>
<keyword evidence="3" id="KW-1185">Reference proteome</keyword>
<dbReference type="RefSeq" id="XP_024581192.1">
    <property type="nucleotide sequence ID" value="XM_024730967.1"/>
</dbReference>
<dbReference type="EMBL" id="CCYD01001336">
    <property type="protein sequence ID" value="CEG44823.1"/>
    <property type="molecule type" value="Genomic_DNA"/>
</dbReference>
<proteinExistence type="predicted"/>